<organism evidence="15 16">
    <name type="scientific">Mycena venus</name>
    <dbReference type="NCBI Taxonomy" id="2733690"/>
    <lineage>
        <taxon>Eukaryota</taxon>
        <taxon>Fungi</taxon>
        <taxon>Dikarya</taxon>
        <taxon>Basidiomycota</taxon>
        <taxon>Agaricomycotina</taxon>
        <taxon>Agaricomycetes</taxon>
        <taxon>Agaricomycetidae</taxon>
        <taxon>Agaricales</taxon>
        <taxon>Marasmiineae</taxon>
        <taxon>Mycenaceae</taxon>
        <taxon>Mycena</taxon>
    </lineage>
</organism>
<evidence type="ECO:0008006" key="17">
    <source>
        <dbReference type="Google" id="ProtNLM"/>
    </source>
</evidence>
<evidence type="ECO:0000256" key="4">
    <source>
        <dbReference type="ARBA" id="ARBA00010617"/>
    </source>
</evidence>
<dbReference type="GO" id="GO:0016020">
    <property type="term" value="C:membrane"/>
    <property type="evidence" value="ECO:0007669"/>
    <property type="project" value="UniProtKB-SubCell"/>
</dbReference>
<evidence type="ECO:0000256" key="12">
    <source>
        <dbReference type="ARBA" id="ARBA00023136"/>
    </source>
</evidence>
<dbReference type="InterPro" id="IPR036396">
    <property type="entry name" value="Cyt_P450_sf"/>
</dbReference>
<dbReference type="PANTHER" id="PTHR24305">
    <property type="entry name" value="CYTOCHROME P450"/>
    <property type="match status" value="1"/>
</dbReference>
<evidence type="ECO:0000256" key="1">
    <source>
        <dbReference type="ARBA" id="ARBA00001971"/>
    </source>
</evidence>
<keyword evidence="7 13" id="KW-0479">Metal-binding</keyword>
<protein>
    <recommendedName>
        <fullName evidence="17">Cytochrome P450</fullName>
    </recommendedName>
</protein>
<dbReference type="OrthoDB" id="1470350at2759"/>
<sequence>MEVTGKLKLSSFALTISSVMNAVCVVAKTFLWERAKAMISQFFVPVVGTLFCYLLFQVSRVLYRNLTSPLRHVVGPRNPSFIFGNVKEMGEDPNLTTKWRNQFGANFRLRGLFGISELHTSDIKAVNHILFLGKGILSVELDEHKRHRRALNPAFAVPQIRAITEVFVEKAVQLREVWSIQVAQQNGAARIEVLSWLRRMTLDVIGQAGFNHRFGSLEGDGKPNELENVFTQLFHSPDASRYNAFRLMQAMVPILRLMPIPGRNLIRAARDKMYRIGSQIVSDSKADIRASAGEKELGAKRDLLSVLLKANMSPNIPATQRLNDTEVLSQIPTFFFAGHETTSGATAWALNALSANPAAQSKLREELLTISTDNPTMDELNSLPYLEHVVRESMRIHAPVVFTQRKAMEDDVLPLGKPYIDKEGKSHDTLTIPKGEMIHIPILAINTDPEIWGDDASEFRPERWDNIPDSVSEIPGVWANLLTFFAGPHNCIGFRFSLVEMKALLFTLIRAFEFEHALPKGAVGPSVSGVLQSPTVLAEGKGSGLPLIVKPYNPQL</sequence>
<evidence type="ECO:0000256" key="7">
    <source>
        <dbReference type="ARBA" id="ARBA00022723"/>
    </source>
</evidence>
<dbReference type="GO" id="GO:0020037">
    <property type="term" value="F:heme binding"/>
    <property type="evidence" value="ECO:0007669"/>
    <property type="project" value="InterPro"/>
</dbReference>
<dbReference type="SUPFAM" id="SSF48264">
    <property type="entry name" value="Cytochrome P450"/>
    <property type="match status" value="1"/>
</dbReference>
<dbReference type="EMBL" id="JACAZI010000002">
    <property type="protein sequence ID" value="KAF7369540.1"/>
    <property type="molecule type" value="Genomic_DNA"/>
</dbReference>
<keyword evidence="9" id="KW-0560">Oxidoreductase</keyword>
<evidence type="ECO:0000256" key="9">
    <source>
        <dbReference type="ARBA" id="ARBA00023002"/>
    </source>
</evidence>
<evidence type="ECO:0000256" key="2">
    <source>
        <dbReference type="ARBA" id="ARBA00004370"/>
    </source>
</evidence>
<dbReference type="AlphaFoldDB" id="A0A8H6YYT3"/>
<keyword evidence="10 13" id="KW-0408">Iron</keyword>
<dbReference type="Proteomes" id="UP000620124">
    <property type="component" value="Unassembled WGS sequence"/>
</dbReference>
<keyword evidence="5 13" id="KW-0349">Heme</keyword>
<feature type="transmembrane region" description="Helical" evidence="14">
    <location>
        <begin position="12"/>
        <end position="32"/>
    </location>
</feature>
<comment type="pathway">
    <text evidence="3">Secondary metabolite biosynthesis; terpenoid biosynthesis.</text>
</comment>
<dbReference type="PANTHER" id="PTHR24305:SF166">
    <property type="entry name" value="CYTOCHROME P450 12A4, MITOCHONDRIAL-RELATED"/>
    <property type="match status" value="1"/>
</dbReference>
<reference evidence="15" key="1">
    <citation type="submission" date="2020-05" db="EMBL/GenBank/DDBJ databases">
        <title>Mycena genomes resolve the evolution of fungal bioluminescence.</title>
        <authorList>
            <person name="Tsai I.J."/>
        </authorList>
    </citation>
    <scope>NUCLEOTIDE SEQUENCE</scope>
    <source>
        <strain evidence="15">CCC161011</strain>
    </source>
</reference>
<dbReference type="InterPro" id="IPR001128">
    <property type="entry name" value="Cyt_P450"/>
</dbReference>
<accession>A0A8H6YYT3</accession>
<keyword evidence="12 14" id="KW-0472">Membrane</keyword>
<keyword evidence="6 14" id="KW-0812">Transmembrane</keyword>
<comment type="subcellular location">
    <subcellularLocation>
        <location evidence="2">Membrane</location>
    </subcellularLocation>
</comment>
<evidence type="ECO:0000256" key="11">
    <source>
        <dbReference type="ARBA" id="ARBA00023033"/>
    </source>
</evidence>
<evidence type="ECO:0000256" key="13">
    <source>
        <dbReference type="PIRSR" id="PIRSR602401-1"/>
    </source>
</evidence>
<keyword evidence="16" id="KW-1185">Reference proteome</keyword>
<comment type="cofactor">
    <cofactor evidence="1 13">
        <name>heme</name>
        <dbReference type="ChEBI" id="CHEBI:30413"/>
    </cofactor>
</comment>
<feature type="transmembrane region" description="Helical" evidence="14">
    <location>
        <begin position="38"/>
        <end position="56"/>
    </location>
</feature>
<comment type="caution">
    <text evidence="15">The sequence shown here is derived from an EMBL/GenBank/DDBJ whole genome shotgun (WGS) entry which is preliminary data.</text>
</comment>
<dbReference type="InterPro" id="IPR050121">
    <property type="entry name" value="Cytochrome_P450_monoxygenase"/>
</dbReference>
<evidence type="ECO:0000313" key="16">
    <source>
        <dbReference type="Proteomes" id="UP000620124"/>
    </source>
</evidence>
<evidence type="ECO:0000256" key="3">
    <source>
        <dbReference type="ARBA" id="ARBA00004721"/>
    </source>
</evidence>
<feature type="binding site" description="axial binding residue" evidence="13">
    <location>
        <position position="491"/>
    </location>
    <ligand>
        <name>heme</name>
        <dbReference type="ChEBI" id="CHEBI:30413"/>
    </ligand>
    <ligandPart>
        <name>Fe</name>
        <dbReference type="ChEBI" id="CHEBI:18248"/>
    </ligandPart>
</feature>
<evidence type="ECO:0000256" key="8">
    <source>
        <dbReference type="ARBA" id="ARBA00022989"/>
    </source>
</evidence>
<keyword evidence="11" id="KW-0503">Monooxygenase</keyword>
<keyword evidence="8 14" id="KW-1133">Transmembrane helix</keyword>
<dbReference type="PRINTS" id="PR00385">
    <property type="entry name" value="P450"/>
</dbReference>
<evidence type="ECO:0000256" key="6">
    <source>
        <dbReference type="ARBA" id="ARBA00022692"/>
    </source>
</evidence>
<comment type="similarity">
    <text evidence="4">Belongs to the cytochrome P450 family.</text>
</comment>
<evidence type="ECO:0000256" key="10">
    <source>
        <dbReference type="ARBA" id="ARBA00023004"/>
    </source>
</evidence>
<evidence type="ECO:0000313" key="15">
    <source>
        <dbReference type="EMBL" id="KAF7369540.1"/>
    </source>
</evidence>
<dbReference type="InterPro" id="IPR002401">
    <property type="entry name" value="Cyt_P450_E_grp-I"/>
</dbReference>
<dbReference type="GO" id="GO:0004497">
    <property type="term" value="F:monooxygenase activity"/>
    <property type="evidence" value="ECO:0007669"/>
    <property type="project" value="UniProtKB-KW"/>
</dbReference>
<gene>
    <name evidence="15" type="ORF">MVEN_00283900</name>
</gene>
<proteinExistence type="inferred from homology"/>
<dbReference type="CDD" id="cd11069">
    <property type="entry name" value="CYP_FUM15-like"/>
    <property type="match status" value="1"/>
</dbReference>
<evidence type="ECO:0000256" key="5">
    <source>
        <dbReference type="ARBA" id="ARBA00022617"/>
    </source>
</evidence>
<dbReference type="PRINTS" id="PR00463">
    <property type="entry name" value="EP450I"/>
</dbReference>
<dbReference type="Gene3D" id="1.10.630.10">
    <property type="entry name" value="Cytochrome P450"/>
    <property type="match status" value="1"/>
</dbReference>
<dbReference type="GO" id="GO:0005506">
    <property type="term" value="F:iron ion binding"/>
    <property type="evidence" value="ECO:0007669"/>
    <property type="project" value="InterPro"/>
</dbReference>
<dbReference type="GO" id="GO:0016705">
    <property type="term" value="F:oxidoreductase activity, acting on paired donors, with incorporation or reduction of molecular oxygen"/>
    <property type="evidence" value="ECO:0007669"/>
    <property type="project" value="InterPro"/>
</dbReference>
<dbReference type="Pfam" id="PF00067">
    <property type="entry name" value="p450"/>
    <property type="match status" value="1"/>
</dbReference>
<name>A0A8H6YYT3_9AGAR</name>
<evidence type="ECO:0000256" key="14">
    <source>
        <dbReference type="SAM" id="Phobius"/>
    </source>
</evidence>